<evidence type="ECO:0000313" key="14">
    <source>
        <dbReference type="EMBL" id="MBB2932510.1"/>
    </source>
</evidence>
<organism evidence="14 15">
    <name type="scientific">Paraburkholderia silvatlantica</name>
    <dbReference type="NCBI Taxonomy" id="321895"/>
    <lineage>
        <taxon>Bacteria</taxon>
        <taxon>Pseudomonadati</taxon>
        <taxon>Pseudomonadota</taxon>
        <taxon>Betaproteobacteria</taxon>
        <taxon>Burkholderiales</taxon>
        <taxon>Burkholderiaceae</taxon>
        <taxon>Paraburkholderia</taxon>
    </lineage>
</organism>
<feature type="transmembrane region" description="Helical" evidence="12">
    <location>
        <begin position="85"/>
        <end position="109"/>
    </location>
</feature>
<feature type="domain" description="Cytochrome b561 bacterial/Ni-hydrogenase" evidence="13">
    <location>
        <begin position="83"/>
        <end position="271"/>
    </location>
</feature>
<accession>A0ABR6FYK4</accession>
<dbReference type="PANTHER" id="PTHR30485:SF1">
    <property type="entry name" value="CYTOCHROME YDHU-RELATED"/>
    <property type="match status" value="1"/>
</dbReference>
<dbReference type="InterPro" id="IPR016174">
    <property type="entry name" value="Di-haem_cyt_TM"/>
</dbReference>
<proteinExistence type="inferred from homology"/>
<comment type="similarity">
    <text evidence="2">Belongs to the HupC/HyaC/HydC family.</text>
</comment>
<keyword evidence="4" id="KW-1003">Cell membrane</keyword>
<dbReference type="InterPro" id="IPR051542">
    <property type="entry name" value="Hydrogenase_cytochrome"/>
</dbReference>
<reference evidence="14 15" key="1">
    <citation type="submission" date="2020-08" db="EMBL/GenBank/DDBJ databases">
        <title>Genomic Encyclopedia of Type Strains, Phase IV (KMG-V): Genome sequencing to study the core and pangenomes of soil and plant-associated prokaryotes.</title>
        <authorList>
            <person name="Whitman W."/>
        </authorList>
    </citation>
    <scope>NUCLEOTIDE SEQUENCE [LARGE SCALE GENOMIC DNA]</scope>
    <source>
        <strain evidence="14 15">SRMrh-85</strain>
    </source>
</reference>
<evidence type="ECO:0000313" key="15">
    <source>
        <dbReference type="Proteomes" id="UP000533533"/>
    </source>
</evidence>
<evidence type="ECO:0000256" key="6">
    <source>
        <dbReference type="ARBA" id="ARBA00022692"/>
    </source>
</evidence>
<keyword evidence="11 12" id="KW-0472">Membrane</keyword>
<evidence type="ECO:0000256" key="1">
    <source>
        <dbReference type="ARBA" id="ARBA00004651"/>
    </source>
</evidence>
<comment type="subcellular location">
    <subcellularLocation>
        <location evidence="1">Cell membrane</location>
        <topology evidence="1">Multi-pass membrane protein</topology>
    </subcellularLocation>
</comment>
<evidence type="ECO:0000256" key="10">
    <source>
        <dbReference type="ARBA" id="ARBA00023004"/>
    </source>
</evidence>
<evidence type="ECO:0000256" key="9">
    <source>
        <dbReference type="ARBA" id="ARBA00022989"/>
    </source>
</evidence>
<keyword evidence="10" id="KW-0408">Iron</keyword>
<evidence type="ECO:0000256" key="12">
    <source>
        <dbReference type="SAM" id="Phobius"/>
    </source>
</evidence>
<dbReference type="Pfam" id="PF01292">
    <property type="entry name" value="Ni_hydr_CYTB"/>
    <property type="match status" value="1"/>
</dbReference>
<sequence length="273" mass="30719">MGIRAGRLERLLPFAPTGFDWSLRKSMRSVGKLKEKYFQQPWNRDVHARFTQQQGAGHGTIGPDPSANGQLPRSLHMSRTNIQPLWVRTTHWINALAVVLMVTSGWQIYDASPVFAGLKFPASMTLGGWLGGALQWHFAFMWLLVANYLVYVVLNIVSRRLWRRLLPIRPGSLCRDLAAALRGKLAHEDPARYNAVQKLAYVVVIVDIAVVILSGLAVWKPVQFPLLRTLMGGYDNARVVHFFAMSVLVAFFVVHVVMVALVPRSLLLMIRGR</sequence>
<dbReference type="InterPro" id="IPR011577">
    <property type="entry name" value="Cyt_b561_bac/Ni-Hgenase"/>
</dbReference>
<evidence type="ECO:0000256" key="11">
    <source>
        <dbReference type="ARBA" id="ARBA00023136"/>
    </source>
</evidence>
<dbReference type="Gene3D" id="1.20.950.20">
    <property type="entry name" value="Transmembrane di-heme cytochromes, Chain C"/>
    <property type="match status" value="1"/>
</dbReference>
<evidence type="ECO:0000256" key="3">
    <source>
        <dbReference type="ARBA" id="ARBA00022448"/>
    </source>
</evidence>
<evidence type="ECO:0000256" key="8">
    <source>
        <dbReference type="ARBA" id="ARBA00022982"/>
    </source>
</evidence>
<dbReference type="Proteomes" id="UP000533533">
    <property type="component" value="Unassembled WGS sequence"/>
</dbReference>
<keyword evidence="15" id="KW-1185">Reference proteome</keyword>
<evidence type="ECO:0000256" key="4">
    <source>
        <dbReference type="ARBA" id="ARBA00022475"/>
    </source>
</evidence>
<evidence type="ECO:0000256" key="2">
    <source>
        <dbReference type="ARBA" id="ARBA00008622"/>
    </source>
</evidence>
<evidence type="ECO:0000256" key="7">
    <source>
        <dbReference type="ARBA" id="ARBA00022723"/>
    </source>
</evidence>
<keyword evidence="3" id="KW-0813">Transport</keyword>
<keyword evidence="5" id="KW-0349">Heme</keyword>
<feature type="transmembrane region" description="Helical" evidence="12">
    <location>
        <begin position="239"/>
        <end position="263"/>
    </location>
</feature>
<feature type="transmembrane region" description="Helical" evidence="12">
    <location>
        <begin position="129"/>
        <end position="154"/>
    </location>
</feature>
<comment type="caution">
    <text evidence="14">The sequence shown here is derived from an EMBL/GenBank/DDBJ whole genome shotgun (WGS) entry which is preliminary data.</text>
</comment>
<dbReference type="PRINTS" id="PR00161">
    <property type="entry name" value="NIHGNASECYTB"/>
</dbReference>
<keyword evidence="9 12" id="KW-1133">Transmembrane helix</keyword>
<keyword evidence="8" id="KW-0249">Electron transport</keyword>
<dbReference type="EMBL" id="JACHVZ010000028">
    <property type="protein sequence ID" value="MBB2932510.1"/>
    <property type="molecule type" value="Genomic_DNA"/>
</dbReference>
<name>A0ABR6FYK4_9BURK</name>
<dbReference type="SUPFAM" id="SSF81342">
    <property type="entry name" value="Transmembrane di-heme cytochromes"/>
    <property type="match status" value="1"/>
</dbReference>
<evidence type="ECO:0000256" key="5">
    <source>
        <dbReference type="ARBA" id="ARBA00022617"/>
    </source>
</evidence>
<keyword evidence="7" id="KW-0479">Metal-binding</keyword>
<dbReference type="InterPro" id="IPR000516">
    <property type="entry name" value="Ni-dep_Hydgase_cyt-B"/>
</dbReference>
<gene>
    <name evidence="14" type="ORF">FHX59_006995</name>
</gene>
<evidence type="ECO:0000259" key="13">
    <source>
        <dbReference type="Pfam" id="PF01292"/>
    </source>
</evidence>
<dbReference type="PANTHER" id="PTHR30485">
    <property type="entry name" value="NI/FE-HYDROGENASE 1 B-TYPE CYTOCHROME SUBUNIT"/>
    <property type="match status" value="1"/>
</dbReference>
<protein>
    <submittedName>
        <fullName evidence="14">Thiosulfate reductase cytochrome b subunit</fullName>
    </submittedName>
</protein>
<keyword evidence="6 12" id="KW-0812">Transmembrane</keyword>
<feature type="transmembrane region" description="Helical" evidence="12">
    <location>
        <begin position="199"/>
        <end position="219"/>
    </location>
</feature>